<dbReference type="GeneID" id="301552364"/>
<evidence type="ECO:0000313" key="2">
    <source>
        <dbReference type="EMBL" id="GGN64626.1"/>
    </source>
</evidence>
<protein>
    <submittedName>
        <fullName evidence="2">Uncharacterized protein</fullName>
    </submittedName>
</protein>
<accession>A0ABQ2K3J4</accession>
<reference evidence="3" key="1">
    <citation type="journal article" date="2019" name="Int. J. Syst. Evol. Microbiol.">
        <title>The Global Catalogue of Microorganisms (GCM) 10K type strain sequencing project: providing services to taxonomists for standard genome sequencing and annotation.</title>
        <authorList>
            <consortium name="The Broad Institute Genomics Platform"/>
            <consortium name="The Broad Institute Genome Sequencing Center for Infectious Disease"/>
            <person name="Wu L."/>
            <person name="Ma J."/>
        </authorList>
    </citation>
    <scope>NUCLEOTIDE SEQUENCE [LARGE SCALE GENOMIC DNA]</scope>
    <source>
        <strain evidence="3">CGMCC 4.7323</strain>
    </source>
</reference>
<feature type="region of interest" description="Disordered" evidence="1">
    <location>
        <begin position="134"/>
        <end position="179"/>
    </location>
</feature>
<proteinExistence type="predicted"/>
<dbReference type="EMBL" id="BMND01000065">
    <property type="protein sequence ID" value="GGN64626.1"/>
    <property type="molecule type" value="Genomic_DNA"/>
</dbReference>
<gene>
    <name evidence="2" type="ORF">GCM10012285_66820</name>
</gene>
<keyword evidence="3" id="KW-1185">Reference proteome</keyword>
<evidence type="ECO:0000256" key="1">
    <source>
        <dbReference type="SAM" id="MobiDB-lite"/>
    </source>
</evidence>
<evidence type="ECO:0000313" key="3">
    <source>
        <dbReference type="Proteomes" id="UP000600080"/>
    </source>
</evidence>
<sequence length="179" mass="19135">MTETVSQALQDRALIEEATKKSGLIWVRGSAGPARALWHLWIDGAACLVGDGPGEQPLAGLGLTDGGTATVTVRSKEKGGRLVAWQARVVEAAPESEAWRAAVDELKGKRLNAPDADTLTERWARECRVLRLEPTGEAGQRPGLMPEESHAAPPLATSAITRRPVPAALPRLLRRGRKG</sequence>
<comment type="caution">
    <text evidence="2">The sequence shown here is derived from an EMBL/GenBank/DDBJ whole genome shotgun (WGS) entry which is preliminary data.</text>
</comment>
<feature type="compositionally biased region" description="Low complexity" evidence="1">
    <location>
        <begin position="162"/>
        <end position="171"/>
    </location>
</feature>
<dbReference type="RefSeq" id="WP_189104587.1">
    <property type="nucleotide sequence ID" value="NZ_BMND01000065.1"/>
</dbReference>
<name>A0ABQ2K3J4_9ACTN</name>
<organism evidence="2 3">
    <name type="scientific">Streptomyces kronopolitis</name>
    <dbReference type="NCBI Taxonomy" id="1612435"/>
    <lineage>
        <taxon>Bacteria</taxon>
        <taxon>Bacillati</taxon>
        <taxon>Actinomycetota</taxon>
        <taxon>Actinomycetes</taxon>
        <taxon>Kitasatosporales</taxon>
        <taxon>Streptomycetaceae</taxon>
        <taxon>Streptomyces</taxon>
    </lineage>
</organism>
<dbReference type="Proteomes" id="UP000600080">
    <property type="component" value="Unassembled WGS sequence"/>
</dbReference>